<keyword evidence="4" id="KW-0256">Endoplasmic reticulum</keyword>
<feature type="region of interest" description="Disordered" evidence="7">
    <location>
        <begin position="155"/>
        <end position="179"/>
    </location>
</feature>
<keyword evidence="10" id="KW-1185">Reference proteome</keyword>
<dbReference type="PANTHER" id="PTHR13505:SF7">
    <property type="entry name" value="TRANSMEMBRANE PROTEIN 208"/>
    <property type="match status" value="1"/>
</dbReference>
<evidence type="ECO:0000256" key="1">
    <source>
        <dbReference type="ARBA" id="ARBA00004477"/>
    </source>
</evidence>
<gene>
    <name evidence="9" type="ORF">BDY21DRAFT_366623</name>
</gene>
<evidence type="ECO:0000256" key="3">
    <source>
        <dbReference type="ARBA" id="ARBA00022692"/>
    </source>
</evidence>
<proteinExistence type="inferred from homology"/>
<dbReference type="EMBL" id="MU001694">
    <property type="protein sequence ID" value="KAF2453901.1"/>
    <property type="molecule type" value="Genomic_DNA"/>
</dbReference>
<accession>A0A6A6NQ87</accession>
<dbReference type="OrthoDB" id="10012212at2759"/>
<name>A0A6A6NQ87_9PEZI</name>
<keyword evidence="3 8" id="KW-0812">Transmembrane</keyword>
<dbReference type="PANTHER" id="PTHR13505">
    <property type="entry name" value="TRANSMEMBRANE PROTEIN 208"/>
    <property type="match status" value="1"/>
</dbReference>
<evidence type="ECO:0008006" key="11">
    <source>
        <dbReference type="Google" id="ProtNLM"/>
    </source>
</evidence>
<dbReference type="Pfam" id="PF05620">
    <property type="entry name" value="TMEM208_SND2"/>
    <property type="match status" value="1"/>
</dbReference>
<evidence type="ECO:0000256" key="5">
    <source>
        <dbReference type="ARBA" id="ARBA00022989"/>
    </source>
</evidence>
<dbReference type="Proteomes" id="UP000799766">
    <property type="component" value="Unassembled WGS sequence"/>
</dbReference>
<evidence type="ECO:0000256" key="7">
    <source>
        <dbReference type="SAM" id="MobiDB-lite"/>
    </source>
</evidence>
<evidence type="ECO:0000256" key="2">
    <source>
        <dbReference type="ARBA" id="ARBA00009950"/>
    </source>
</evidence>
<keyword evidence="6 8" id="KW-0472">Membrane</keyword>
<feature type="transmembrane region" description="Helical" evidence="8">
    <location>
        <begin position="120"/>
        <end position="140"/>
    </location>
</feature>
<comment type="similarity">
    <text evidence="2">Belongs to the TMEM208 family.</text>
</comment>
<dbReference type="GO" id="GO:0005773">
    <property type="term" value="C:vacuole"/>
    <property type="evidence" value="ECO:0007669"/>
    <property type="project" value="GOC"/>
</dbReference>
<evidence type="ECO:0000256" key="8">
    <source>
        <dbReference type="SAM" id="Phobius"/>
    </source>
</evidence>
<comment type="subcellular location">
    <subcellularLocation>
        <location evidence="1">Endoplasmic reticulum membrane</location>
        <topology evidence="1">Multi-pass membrane protein</topology>
    </subcellularLocation>
</comment>
<reference evidence="9" key="1">
    <citation type="journal article" date="2020" name="Stud. Mycol.">
        <title>101 Dothideomycetes genomes: a test case for predicting lifestyles and emergence of pathogens.</title>
        <authorList>
            <person name="Haridas S."/>
            <person name="Albert R."/>
            <person name="Binder M."/>
            <person name="Bloem J."/>
            <person name="Labutti K."/>
            <person name="Salamov A."/>
            <person name="Andreopoulos B."/>
            <person name="Baker S."/>
            <person name="Barry K."/>
            <person name="Bills G."/>
            <person name="Bluhm B."/>
            <person name="Cannon C."/>
            <person name="Castanera R."/>
            <person name="Culley D."/>
            <person name="Daum C."/>
            <person name="Ezra D."/>
            <person name="Gonzalez J."/>
            <person name="Henrissat B."/>
            <person name="Kuo A."/>
            <person name="Liang C."/>
            <person name="Lipzen A."/>
            <person name="Lutzoni F."/>
            <person name="Magnuson J."/>
            <person name="Mondo S."/>
            <person name="Nolan M."/>
            <person name="Ohm R."/>
            <person name="Pangilinan J."/>
            <person name="Park H.-J."/>
            <person name="Ramirez L."/>
            <person name="Alfaro M."/>
            <person name="Sun H."/>
            <person name="Tritt A."/>
            <person name="Yoshinaga Y."/>
            <person name="Zwiers L.-H."/>
            <person name="Turgeon B."/>
            <person name="Goodwin S."/>
            <person name="Spatafora J."/>
            <person name="Crous P."/>
            <person name="Grigoriev I."/>
        </authorList>
    </citation>
    <scope>NUCLEOTIDE SEQUENCE</scope>
    <source>
        <strain evidence="9">ATCC 16933</strain>
    </source>
</reference>
<keyword evidence="5 8" id="KW-1133">Transmembrane helix</keyword>
<protein>
    <recommendedName>
        <fullName evidence="11">DUF788 domain protein</fullName>
    </recommendedName>
</protein>
<sequence>MAQKAAKSLAARNTATLNRTHLITLAVHTFFLLLRALLFRSSFSRTSLLLYLGLSSPALATEFWFERIARPVRDSTRGGELVQPGEDLEAKGLTEWMWDVIYWTYGCVVVSALFGDYGWWLWGIVPLYSIWLAYTTFVSARSGMAGMMGGGDDAAAQAGGASKRQQKMERRGGQKMQYR</sequence>
<dbReference type="GO" id="GO:0005789">
    <property type="term" value="C:endoplasmic reticulum membrane"/>
    <property type="evidence" value="ECO:0007669"/>
    <property type="project" value="UniProtKB-SubCell"/>
</dbReference>
<dbReference type="AlphaFoldDB" id="A0A6A6NQ87"/>
<evidence type="ECO:0000256" key="6">
    <source>
        <dbReference type="ARBA" id="ARBA00023136"/>
    </source>
</evidence>
<dbReference type="InterPro" id="IPR008506">
    <property type="entry name" value="SND2/TMEM208"/>
</dbReference>
<dbReference type="GO" id="GO:0006624">
    <property type="term" value="P:vacuolar protein processing"/>
    <property type="evidence" value="ECO:0007669"/>
    <property type="project" value="TreeGrafter"/>
</dbReference>
<evidence type="ECO:0000313" key="9">
    <source>
        <dbReference type="EMBL" id="KAF2453901.1"/>
    </source>
</evidence>
<evidence type="ECO:0000256" key="4">
    <source>
        <dbReference type="ARBA" id="ARBA00022824"/>
    </source>
</evidence>
<feature type="transmembrane region" description="Helical" evidence="8">
    <location>
        <begin position="21"/>
        <end position="42"/>
    </location>
</feature>
<evidence type="ECO:0000313" key="10">
    <source>
        <dbReference type="Proteomes" id="UP000799766"/>
    </source>
</evidence>
<organism evidence="9 10">
    <name type="scientific">Lineolata rhizophorae</name>
    <dbReference type="NCBI Taxonomy" id="578093"/>
    <lineage>
        <taxon>Eukaryota</taxon>
        <taxon>Fungi</taxon>
        <taxon>Dikarya</taxon>
        <taxon>Ascomycota</taxon>
        <taxon>Pezizomycotina</taxon>
        <taxon>Dothideomycetes</taxon>
        <taxon>Dothideomycetes incertae sedis</taxon>
        <taxon>Lineolatales</taxon>
        <taxon>Lineolataceae</taxon>
        <taxon>Lineolata</taxon>
    </lineage>
</organism>